<comment type="caution">
    <text evidence="6">The sequence shown here is derived from an EMBL/GenBank/DDBJ whole genome shotgun (WGS) entry which is preliminary data.</text>
</comment>
<protein>
    <recommendedName>
        <fullName evidence="5">Homeobox domain-containing protein</fullName>
    </recommendedName>
</protein>
<keyword evidence="2 3" id="KW-0371">Homeobox</keyword>
<evidence type="ECO:0000256" key="3">
    <source>
        <dbReference type="RuleBase" id="RU000682"/>
    </source>
</evidence>
<dbReference type="Proteomes" id="UP000711488">
    <property type="component" value="Unassembled WGS sequence"/>
</dbReference>
<evidence type="ECO:0000259" key="5">
    <source>
        <dbReference type="PROSITE" id="PS50071"/>
    </source>
</evidence>
<keyword evidence="2 3" id="KW-0238">DNA-binding</keyword>
<dbReference type="EMBL" id="JQDR03010088">
    <property type="protein sequence ID" value="KAA0194726.1"/>
    <property type="molecule type" value="Genomic_DNA"/>
</dbReference>
<sequence length="230" mass="23766">MMVFLNVQVKIWFQNRRAKWKRVKAGLVNGAPGGGGGIGSKGAGGGAGVGGGGGHKIIVPIPVHVNRLSNLSQAHQMDKCRGGGAADARKTDDAKSGGGENKTRGGDSTGAMLQLHAAAKHRNKTAAHLPSFLKLEELERSSGCPRTTSVTIHTPQLPVSSAPLQSRRSAFQGLTSSSPLSDAGLTVAAAGRDAAATNVTHSVKNICSEAQDEQQLLRFHGADLAPRMSP</sequence>
<evidence type="ECO:0000256" key="1">
    <source>
        <dbReference type="ARBA" id="ARBA00004123"/>
    </source>
</evidence>
<dbReference type="PROSITE" id="PS50071">
    <property type="entry name" value="HOMEOBOX_2"/>
    <property type="match status" value="1"/>
</dbReference>
<name>A0A6A0H038_HYAAZ</name>
<dbReference type="GO" id="GO:0051960">
    <property type="term" value="P:regulation of nervous system development"/>
    <property type="evidence" value="ECO:0007669"/>
    <property type="project" value="TreeGrafter"/>
</dbReference>
<dbReference type="CDD" id="cd00086">
    <property type="entry name" value="homeodomain"/>
    <property type="match status" value="1"/>
</dbReference>
<reference evidence="6" key="3">
    <citation type="submission" date="2019-06" db="EMBL/GenBank/DDBJ databases">
        <authorList>
            <person name="Poynton C."/>
            <person name="Hasenbein S."/>
            <person name="Benoit J.B."/>
            <person name="Sepulveda M.S."/>
            <person name="Poelchau M.F."/>
            <person name="Murali S.C."/>
            <person name="Chen S."/>
            <person name="Glastad K.M."/>
            <person name="Werren J.H."/>
            <person name="Vineis J.H."/>
            <person name="Bowen J.L."/>
            <person name="Friedrich M."/>
            <person name="Jones J."/>
            <person name="Robertson H.M."/>
            <person name="Feyereisen R."/>
            <person name="Mechler-Hickson A."/>
            <person name="Mathers N."/>
            <person name="Lee C.E."/>
            <person name="Colbourne J.K."/>
            <person name="Biales A."/>
            <person name="Johnston J.S."/>
            <person name="Wellborn G.A."/>
            <person name="Rosendale A.J."/>
            <person name="Cridge A.G."/>
            <person name="Munoz-Torres M.C."/>
            <person name="Bain P.A."/>
            <person name="Manny A.R."/>
            <person name="Major K.M."/>
            <person name="Lambert F.N."/>
            <person name="Vulpe C.D."/>
            <person name="Tuck P."/>
            <person name="Blalock B.J."/>
            <person name="Lin Y.-Y."/>
            <person name="Smith M.E."/>
            <person name="Ochoa-Acuna H."/>
            <person name="Chen M.-J.M."/>
            <person name="Childers C.P."/>
            <person name="Qu J."/>
            <person name="Dugan S."/>
            <person name="Lee S.L."/>
            <person name="Chao H."/>
            <person name="Dinh H."/>
            <person name="Han Y."/>
            <person name="Doddapaneni H."/>
            <person name="Worley K.C."/>
            <person name="Muzny D.M."/>
            <person name="Gibbs R.A."/>
            <person name="Richards S."/>
        </authorList>
    </citation>
    <scope>NUCLEOTIDE SEQUENCE</scope>
    <source>
        <strain evidence="6">HAZT.00-mixed</strain>
        <tissue evidence="6">Whole organism</tissue>
    </source>
</reference>
<reference evidence="6" key="1">
    <citation type="submission" date="2014-08" db="EMBL/GenBank/DDBJ databases">
        <authorList>
            <person name="Murali S."/>
            <person name="Richards S."/>
            <person name="Bandaranaike D."/>
            <person name="Bellair M."/>
            <person name="Blankenburg K."/>
            <person name="Chao H."/>
            <person name="Dinh H."/>
            <person name="Doddapaneni H."/>
            <person name="Dugan-Rocha S."/>
            <person name="Elkadiri S."/>
            <person name="Gnanaolivu R."/>
            <person name="Hughes D."/>
            <person name="Lee S."/>
            <person name="Li M."/>
            <person name="Ming W."/>
            <person name="Munidasa M."/>
            <person name="Muniz J."/>
            <person name="Nguyen L."/>
            <person name="Osuji N."/>
            <person name="Pu L.-L."/>
            <person name="Puazo M."/>
            <person name="Skinner E."/>
            <person name="Qu C."/>
            <person name="Quiroz J."/>
            <person name="Raj R."/>
            <person name="Weissenberger G."/>
            <person name="Xin Y."/>
            <person name="Zou X."/>
            <person name="Han Y."/>
            <person name="Worley K."/>
            <person name="Muzny D."/>
            <person name="Gibbs R."/>
        </authorList>
    </citation>
    <scope>NUCLEOTIDE SEQUENCE</scope>
    <source>
        <strain evidence="6">HAZT.00-mixed</strain>
        <tissue evidence="6">Whole organism</tissue>
    </source>
</reference>
<dbReference type="GO" id="GO:0000977">
    <property type="term" value="F:RNA polymerase II transcription regulatory region sequence-specific DNA binding"/>
    <property type="evidence" value="ECO:0007669"/>
    <property type="project" value="TreeGrafter"/>
</dbReference>
<evidence type="ECO:0000313" key="6">
    <source>
        <dbReference type="EMBL" id="KAA0194726.1"/>
    </source>
</evidence>
<dbReference type="GO" id="GO:0005634">
    <property type="term" value="C:nucleus"/>
    <property type="evidence" value="ECO:0007669"/>
    <property type="project" value="UniProtKB-SubCell"/>
</dbReference>
<feature type="DNA-binding region" description="Homeobox" evidence="2">
    <location>
        <begin position="3"/>
        <end position="24"/>
    </location>
</feature>
<feature type="region of interest" description="Disordered" evidence="4">
    <location>
        <begin position="75"/>
        <end position="108"/>
    </location>
</feature>
<dbReference type="PANTHER" id="PTHR24334:SF0">
    <property type="entry name" value="HOMEOBOX PROTEIN UNPLUGGED"/>
    <property type="match status" value="1"/>
</dbReference>
<gene>
    <name evidence="6" type="ORF">HAZT_HAZT000501</name>
</gene>
<reference evidence="6" key="2">
    <citation type="journal article" date="2018" name="Environ. Sci. Technol.">
        <title>The Toxicogenome of Hyalella azteca: A Model for Sediment Ecotoxicology and Evolutionary Toxicology.</title>
        <authorList>
            <person name="Poynton H.C."/>
            <person name="Hasenbein S."/>
            <person name="Benoit J.B."/>
            <person name="Sepulveda M.S."/>
            <person name="Poelchau M.F."/>
            <person name="Hughes D.S.T."/>
            <person name="Murali S.C."/>
            <person name="Chen S."/>
            <person name="Glastad K.M."/>
            <person name="Goodisman M.A.D."/>
            <person name="Werren J.H."/>
            <person name="Vineis J.H."/>
            <person name="Bowen J.L."/>
            <person name="Friedrich M."/>
            <person name="Jones J."/>
            <person name="Robertson H.M."/>
            <person name="Feyereisen R."/>
            <person name="Mechler-Hickson A."/>
            <person name="Mathers N."/>
            <person name="Lee C.E."/>
            <person name="Colbourne J.K."/>
            <person name="Biales A."/>
            <person name="Johnston J.S."/>
            <person name="Wellborn G.A."/>
            <person name="Rosendale A.J."/>
            <person name="Cridge A.G."/>
            <person name="Munoz-Torres M.C."/>
            <person name="Bain P.A."/>
            <person name="Manny A.R."/>
            <person name="Major K.M."/>
            <person name="Lambert F.N."/>
            <person name="Vulpe C.D."/>
            <person name="Tuck P."/>
            <person name="Blalock B.J."/>
            <person name="Lin Y.Y."/>
            <person name="Smith M.E."/>
            <person name="Ochoa-Acuna H."/>
            <person name="Chen M.M."/>
            <person name="Childers C.P."/>
            <person name="Qu J."/>
            <person name="Dugan S."/>
            <person name="Lee S.L."/>
            <person name="Chao H."/>
            <person name="Dinh H."/>
            <person name="Han Y."/>
            <person name="Doddapaneni H."/>
            <person name="Worley K.C."/>
            <person name="Muzny D.M."/>
            <person name="Gibbs R.A."/>
            <person name="Richards S."/>
        </authorList>
    </citation>
    <scope>NUCLEOTIDE SEQUENCE</scope>
    <source>
        <strain evidence="6">HAZT.00-mixed</strain>
        <tissue evidence="6">Whole organism</tissue>
    </source>
</reference>
<proteinExistence type="predicted"/>
<dbReference type="InterPro" id="IPR001356">
    <property type="entry name" value="HD"/>
</dbReference>
<comment type="subcellular location">
    <subcellularLocation>
        <location evidence="1 2 3">Nucleus</location>
    </subcellularLocation>
</comment>
<dbReference type="SUPFAM" id="SSF46689">
    <property type="entry name" value="Homeodomain-like"/>
    <property type="match status" value="1"/>
</dbReference>
<feature type="compositionally biased region" description="Basic and acidic residues" evidence="4">
    <location>
        <begin position="76"/>
        <end position="105"/>
    </location>
</feature>
<keyword evidence="2 3" id="KW-0539">Nucleus</keyword>
<dbReference type="PANTHER" id="PTHR24334">
    <property type="entry name" value="HOMEOBOX PROTEIN GBX"/>
    <property type="match status" value="1"/>
</dbReference>
<evidence type="ECO:0000256" key="4">
    <source>
        <dbReference type="SAM" id="MobiDB-lite"/>
    </source>
</evidence>
<feature type="domain" description="Homeobox" evidence="5">
    <location>
        <begin position="1"/>
        <end position="23"/>
    </location>
</feature>
<evidence type="ECO:0000256" key="2">
    <source>
        <dbReference type="PROSITE-ProRule" id="PRU00108"/>
    </source>
</evidence>
<dbReference type="Gene3D" id="1.10.10.60">
    <property type="entry name" value="Homeodomain-like"/>
    <property type="match status" value="1"/>
</dbReference>
<dbReference type="AlphaFoldDB" id="A0A6A0H038"/>
<accession>A0A6A0H038</accession>
<organism evidence="6">
    <name type="scientific">Hyalella azteca</name>
    <name type="common">Amphipod</name>
    <dbReference type="NCBI Taxonomy" id="294128"/>
    <lineage>
        <taxon>Eukaryota</taxon>
        <taxon>Metazoa</taxon>
        <taxon>Ecdysozoa</taxon>
        <taxon>Arthropoda</taxon>
        <taxon>Crustacea</taxon>
        <taxon>Multicrustacea</taxon>
        <taxon>Malacostraca</taxon>
        <taxon>Eumalacostraca</taxon>
        <taxon>Peracarida</taxon>
        <taxon>Amphipoda</taxon>
        <taxon>Senticaudata</taxon>
        <taxon>Talitrida</taxon>
        <taxon>Talitroidea</taxon>
        <taxon>Hyalellidae</taxon>
        <taxon>Hyalella</taxon>
    </lineage>
</organism>
<dbReference type="Pfam" id="PF00046">
    <property type="entry name" value="Homeodomain"/>
    <property type="match status" value="1"/>
</dbReference>
<dbReference type="InterPro" id="IPR009057">
    <property type="entry name" value="Homeodomain-like_sf"/>
</dbReference>
<dbReference type="GO" id="GO:0000981">
    <property type="term" value="F:DNA-binding transcription factor activity, RNA polymerase II-specific"/>
    <property type="evidence" value="ECO:0007669"/>
    <property type="project" value="TreeGrafter"/>
</dbReference>
<dbReference type="InterPro" id="IPR042982">
    <property type="entry name" value="GBX-1/2"/>
</dbReference>